<feature type="compositionally biased region" description="Low complexity" evidence="5">
    <location>
        <begin position="288"/>
        <end position="302"/>
    </location>
</feature>
<protein>
    <recommendedName>
        <fullName evidence="6">Protein kinase domain-containing protein</fullName>
    </recommendedName>
</protein>
<feature type="domain" description="Protein kinase" evidence="6">
    <location>
        <begin position="11"/>
        <end position="263"/>
    </location>
</feature>
<evidence type="ECO:0000256" key="2">
    <source>
        <dbReference type="ARBA" id="ARBA00022840"/>
    </source>
</evidence>
<proteinExistence type="inferred from homology"/>
<keyword evidence="1 3" id="KW-0547">Nucleotide-binding</keyword>
<dbReference type="SMART" id="SM00220">
    <property type="entry name" value="S_TKc"/>
    <property type="match status" value="1"/>
</dbReference>
<dbReference type="EMBL" id="JAPFFF010000375">
    <property type="protein sequence ID" value="KAK8834543.1"/>
    <property type="molecule type" value="Genomic_DNA"/>
</dbReference>
<keyword evidence="2 3" id="KW-0067">ATP-binding</keyword>
<feature type="region of interest" description="Disordered" evidence="5">
    <location>
        <begin position="279"/>
        <end position="324"/>
    </location>
</feature>
<reference evidence="8 10" key="1">
    <citation type="submission" date="2024-04" db="EMBL/GenBank/DDBJ databases">
        <title>Tritrichomonas musculus Genome.</title>
        <authorList>
            <person name="Alves-Ferreira E."/>
            <person name="Grigg M."/>
            <person name="Lorenzi H."/>
            <person name="Galac M."/>
        </authorList>
    </citation>
    <scope>NUCLEOTIDE SEQUENCE [LARGE SCALE GENOMIC DNA]</scope>
    <source>
        <strain evidence="8 10">EAF2021</strain>
    </source>
</reference>
<dbReference type="Gene3D" id="1.10.510.10">
    <property type="entry name" value="Transferase(Phosphotransferase) domain 1"/>
    <property type="match status" value="1"/>
</dbReference>
<evidence type="ECO:0000256" key="3">
    <source>
        <dbReference type="PROSITE-ProRule" id="PRU10141"/>
    </source>
</evidence>
<comment type="caution">
    <text evidence="8">The sequence shown here is derived from an EMBL/GenBank/DDBJ whole genome shotgun (WGS) entry which is preliminary data.</text>
</comment>
<dbReference type="Pfam" id="PF00069">
    <property type="entry name" value="Pkinase"/>
    <property type="match status" value="1"/>
</dbReference>
<keyword evidence="4" id="KW-0418">Kinase</keyword>
<organism evidence="8 10">
    <name type="scientific">Tritrichomonas musculus</name>
    <dbReference type="NCBI Taxonomy" id="1915356"/>
    <lineage>
        <taxon>Eukaryota</taxon>
        <taxon>Metamonada</taxon>
        <taxon>Parabasalia</taxon>
        <taxon>Tritrichomonadida</taxon>
        <taxon>Tritrichomonadidae</taxon>
        <taxon>Tritrichomonas</taxon>
    </lineage>
</organism>
<evidence type="ECO:0000259" key="6">
    <source>
        <dbReference type="PROSITE" id="PS50011"/>
    </source>
</evidence>
<dbReference type="InterPro" id="IPR017441">
    <property type="entry name" value="Protein_kinase_ATP_BS"/>
</dbReference>
<keyword evidence="10" id="KW-1185">Reference proteome</keyword>
<evidence type="ECO:0000256" key="1">
    <source>
        <dbReference type="ARBA" id="ARBA00022741"/>
    </source>
</evidence>
<dbReference type="PROSITE" id="PS50011">
    <property type="entry name" value="PROTEIN_KINASE_DOM"/>
    <property type="match status" value="1"/>
</dbReference>
<name>A0ABR2GLS8_9EUKA</name>
<dbReference type="PROSITE" id="PS00108">
    <property type="entry name" value="PROTEIN_KINASE_ST"/>
    <property type="match status" value="1"/>
</dbReference>
<comment type="similarity">
    <text evidence="4">Belongs to the protein kinase superfamily.</text>
</comment>
<dbReference type="PROSITE" id="PS00107">
    <property type="entry name" value="PROTEIN_KINASE_ATP"/>
    <property type="match status" value="1"/>
</dbReference>
<evidence type="ECO:0000313" key="10">
    <source>
        <dbReference type="Proteomes" id="UP001470230"/>
    </source>
</evidence>
<dbReference type="InterPro" id="IPR008271">
    <property type="entry name" value="Ser/Thr_kinase_AS"/>
</dbReference>
<evidence type="ECO:0000313" key="8">
    <source>
        <dbReference type="EMBL" id="KAK8834543.1"/>
    </source>
</evidence>
<evidence type="ECO:0000256" key="4">
    <source>
        <dbReference type="RuleBase" id="RU000304"/>
    </source>
</evidence>
<dbReference type="PANTHER" id="PTHR24346">
    <property type="entry name" value="MAP/MICROTUBULE AFFINITY-REGULATING KINASE"/>
    <property type="match status" value="1"/>
</dbReference>
<dbReference type="PANTHER" id="PTHR24346:SF30">
    <property type="entry name" value="MATERNAL EMBRYONIC LEUCINE ZIPPER KINASE"/>
    <property type="match status" value="1"/>
</dbReference>
<keyword evidence="4" id="KW-0808">Transferase</keyword>
<sequence length="324" mass="35602">MSHSRPHLPGFSTGKIIGRGAFATVYMVVNQKNGLRLACKSFNRSSIADPSKETKMLKQEINALKTLSHTNIIKLNSIIETESYFCVLMELCEGGSLDTEIAKRKRFDEPTAKIIFKQILEALQLCHSRDIAHRDLKPSNILITKFPEIKLSDFGLSGIMGSSNLMSTQCGTIVFSAPECFTGHNYNGVAADIWSSGVLLYTMLTGKIPWRSTSQIQLLTDMKNGPPPIPDVSNECNQIIKVILDETPSNRPSASQLLTHPWITNKGQSIPTSISVTSHSTLISQQPTSQNKSTLNSNNNKTPVSPVPPKKAPGNTTLKLNFKH</sequence>
<evidence type="ECO:0000256" key="5">
    <source>
        <dbReference type="SAM" id="MobiDB-lite"/>
    </source>
</evidence>
<feature type="compositionally biased region" description="Polar residues" evidence="5">
    <location>
        <begin position="314"/>
        <end position="324"/>
    </location>
</feature>
<evidence type="ECO:0000313" key="9">
    <source>
        <dbReference type="EMBL" id="KAK8889486.1"/>
    </source>
</evidence>
<keyword evidence="4" id="KW-0723">Serine/threonine-protein kinase</keyword>
<accession>A0ABR2GLS8</accession>
<dbReference type="Proteomes" id="UP001470230">
    <property type="component" value="Unassembled WGS sequence"/>
</dbReference>
<gene>
    <name evidence="8" type="ORF">M9Y10_027562</name>
    <name evidence="9" type="ORF">M9Y10_034233</name>
    <name evidence="7" type="ORF">M9Y10_040148</name>
</gene>
<dbReference type="EMBL" id="JAPFFF010000633">
    <property type="protein sequence ID" value="KAK8833825.1"/>
    <property type="molecule type" value="Genomic_DNA"/>
</dbReference>
<dbReference type="EMBL" id="JAPFFF010000005">
    <property type="protein sequence ID" value="KAK8889486.1"/>
    <property type="molecule type" value="Genomic_DNA"/>
</dbReference>
<evidence type="ECO:0000313" key="7">
    <source>
        <dbReference type="EMBL" id="KAK8833825.1"/>
    </source>
</evidence>
<dbReference type="InterPro" id="IPR011009">
    <property type="entry name" value="Kinase-like_dom_sf"/>
</dbReference>
<dbReference type="SUPFAM" id="SSF56112">
    <property type="entry name" value="Protein kinase-like (PK-like)"/>
    <property type="match status" value="1"/>
</dbReference>
<feature type="binding site" evidence="3">
    <location>
        <position position="40"/>
    </location>
    <ligand>
        <name>ATP</name>
        <dbReference type="ChEBI" id="CHEBI:30616"/>
    </ligand>
</feature>
<dbReference type="InterPro" id="IPR000719">
    <property type="entry name" value="Prot_kinase_dom"/>
</dbReference>